<keyword evidence="3" id="KW-1185">Reference proteome</keyword>
<reference evidence="2 3" key="1">
    <citation type="submission" date="2020-01" db="EMBL/GenBank/DDBJ databases">
        <authorList>
            <person name="Rodrigo-Torres L."/>
            <person name="Arahal R. D."/>
            <person name="Lucena T."/>
        </authorList>
    </citation>
    <scope>NUCLEOTIDE SEQUENCE [LARGE SCALE GENOMIC DNA]</scope>
    <source>
        <strain evidence="2 3">CECT 9293</strain>
    </source>
</reference>
<keyword evidence="1" id="KW-0812">Transmembrane</keyword>
<gene>
    <name evidence="2" type="ORF">CHRY9293_01959</name>
</gene>
<protein>
    <submittedName>
        <fullName evidence="2">Uncharacterized protein</fullName>
    </submittedName>
</protein>
<dbReference type="EMBL" id="CACVBR010000015">
    <property type="protein sequence ID" value="CAA7195803.1"/>
    <property type="molecule type" value="Genomic_DNA"/>
</dbReference>
<evidence type="ECO:0000256" key="1">
    <source>
        <dbReference type="SAM" id="Phobius"/>
    </source>
</evidence>
<dbReference type="Proteomes" id="UP000445144">
    <property type="component" value="Unassembled WGS sequence"/>
</dbReference>
<evidence type="ECO:0000313" key="2">
    <source>
        <dbReference type="EMBL" id="CAA7195803.1"/>
    </source>
</evidence>
<organism evidence="2 3">
    <name type="scientific">Chryseobacterium potabilaquae</name>
    <dbReference type="NCBI Taxonomy" id="2675057"/>
    <lineage>
        <taxon>Bacteria</taxon>
        <taxon>Pseudomonadati</taxon>
        <taxon>Bacteroidota</taxon>
        <taxon>Flavobacteriia</taxon>
        <taxon>Flavobacteriales</taxon>
        <taxon>Weeksellaceae</taxon>
        <taxon>Chryseobacterium group</taxon>
        <taxon>Chryseobacterium</taxon>
    </lineage>
</organism>
<name>A0A6N4X9V9_9FLAO</name>
<sequence length="82" mass="9719">MLLYSFLNWFSKTWVIGWTRSLEVKKMILVFGIWILSIALYLYNDQTGLMVLFVLSMMHVLAEFPLNALSIKMIFQKIIKKE</sequence>
<keyword evidence="1" id="KW-0472">Membrane</keyword>
<feature type="transmembrane region" description="Helical" evidence="1">
    <location>
        <begin position="27"/>
        <end position="43"/>
    </location>
</feature>
<evidence type="ECO:0000313" key="3">
    <source>
        <dbReference type="Proteomes" id="UP000445144"/>
    </source>
</evidence>
<accession>A0A6N4X9V9</accession>
<proteinExistence type="predicted"/>
<feature type="transmembrane region" description="Helical" evidence="1">
    <location>
        <begin position="49"/>
        <end position="71"/>
    </location>
</feature>
<keyword evidence="1" id="KW-1133">Transmembrane helix</keyword>
<dbReference type="AlphaFoldDB" id="A0A6N4X9V9"/>